<dbReference type="eggNOG" id="COG1959">
    <property type="taxonomic scope" value="Bacteria"/>
</dbReference>
<dbReference type="Proteomes" id="UP000001695">
    <property type="component" value="Chromosome"/>
</dbReference>
<dbReference type="HOGENOM" id="CLU_107144_2_1_5"/>
<dbReference type="NCBIfam" id="TIGR00738">
    <property type="entry name" value="rrf2_super"/>
    <property type="match status" value="1"/>
</dbReference>
<dbReference type="InterPro" id="IPR036390">
    <property type="entry name" value="WH_DNA-bd_sf"/>
</dbReference>
<evidence type="ECO:0000256" key="1">
    <source>
        <dbReference type="ARBA" id="ARBA00023125"/>
    </source>
</evidence>
<reference evidence="2 3" key="2">
    <citation type="journal article" date="2010" name="J. Bacteriol.">
        <title>Complete genome sequence of Beijerinckia indica subsp. indica.</title>
        <authorList>
            <person name="Tamas I."/>
            <person name="Dedysh S.N."/>
            <person name="Liesack W."/>
            <person name="Stott M.B."/>
            <person name="Alam M."/>
            <person name="Murrell J.C."/>
            <person name="Dunfield P.F."/>
        </authorList>
    </citation>
    <scope>NUCLEOTIDE SEQUENCE [LARGE SCALE GENOMIC DNA]</scope>
    <source>
        <strain evidence="3">ATCC 9039 / DSM 1715 / NCIMB 8712</strain>
    </source>
</reference>
<dbReference type="InterPro" id="IPR000944">
    <property type="entry name" value="Tscrpt_reg_Rrf2"/>
</dbReference>
<sequence length="150" mass="16753">MRLTLHTDYALRTLIFLGLHQERRVSIHEIADAYGISENHLMKVIQKLGRPDGFIETTRGRGGGLRLARAPDKIRLDDVVRYTEEDMAIVACFQQAKDHEACVLTGYCGLQSILGEALAAFLAVLQRYTLADLLSSPDRAQIMRLLTPSS</sequence>
<dbReference type="RefSeq" id="WP_012384952.1">
    <property type="nucleotide sequence ID" value="NC_010581.1"/>
</dbReference>
<evidence type="ECO:0000313" key="3">
    <source>
        <dbReference type="Proteomes" id="UP000001695"/>
    </source>
</evidence>
<dbReference type="AlphaFoldDB" id="B2IF31"/>
<protein>
    <submittedName>
        <fullName evidence="2">Transcriptional regulator, BadM/Rrf2 family</fullName>
    </submittedName>
</protein>
<dbReference type="GO" id="GO:0003700">
    <property type="term" value="F:DNA-binding transcription factor activity"/>
    <property type="evidence" value="ECO:0007669"/>
    <property type="project" value="TreeGrafter"/>
</dbReference>
<dbReference type="STRING" id="395963.Bind_1973"/>
<dbReference type="GO" id="GO:0003677">
    <property type="term" value="F:DNA binding"/>
    <property type="evidence" value="ECO:0007669"/>
    <property type="project" value="UniProtKB-KW"/>
</dbReference>
<accession>B2IF31</accession>
<name>B2IF31_BEII9</name>
<evidence type="ECO:0000313" key="2">
    <source>
        <dbReference type="EMBL" id="ACB95596.1"/>
    </source>
</evidence>
<dbReference type="PANTHER" id="PTHR33221">
    <property type="entry name" value="WINGED HELIX-TURN-HELIX TRANSCRIPTIONAL REGULATOR, RRF2 FAMILY"/>
    <property type="match status" value="1"/>
</dbReference>
<dbReference type="EMBL" id="CP001016">
    <property type="protein sequence ID" value="ACB95596.1"/>
    <property type="molecule type" value="Genomic_DNA"/>
</dbReference>
<dbReference type="SUPFAM" id="SSF46785">
    <property type="entry name" value="Winged helix' DNA-binding domain"/>
    <property type="match status" value="1"/>
</dbReference>
<gene>
    <name evidence="2" type="ordered locus">Bind_1973</name>
</gene>
<keyword evidence="1" id="KW-0238">DNA-binding</keyword>
<dbReference type="PROSITE" id="PS51197">
    <property type="entry name" value="HTH_RRF2_2"/>
    <property type="match status" value="1"/>
</dbReference>
<organism evidence="2 3">
    <name type="scientific">Beijerinckia indica subsp. indica (strain ATCC 9039 / DSM 1715 / NCIMB 8712)</name>
    <dbReference type="NCBI Taxonomy" id="395963"/>
    <lineage>
        <taxon>Bacteria</taxon>
        <taxon>Pseudomonadati</taxon>
        <taxon>Pseudomonadota</taxon>
        <taxon>Alphaproteobacteria</taxon>
        <taxon>Hyphomicrobiales</taxon>
        <taxon>Beijerinckiaceae</taxon>
        <taxon>Beijerinckia</taxon>
    </lineage>
</organism>
<dbReference type="Pfam" id="PF02082">
    <property type="entry name" value="Rrf2"/>
    <property type="match status" value="1"/>
</dbReference>
<proteinExistence type="predicted"/>
<reference evidence="3" key="1">
    <citation type="submission" date="2008-03" db="EMBL/GenBank/DDBJ databases">
        <title>Complete sequence of chromosome of Beijerinckia indica subsp. indica ATCC 9039.</title>
        <authorList>
            <consortium name="US DOE Joint Genome Institute"/>
            <person name="Copeland A."/>
            <person name="Lucas S."/>
            <person name="Lapidus A."/>
            <person name="Glavina del Rio T."/>
            <person name="Dalin E."/>
            <person name="Tice H."/>
            <person name="Bruce D."/>
            <person name="Goodwin L."/>
            <person name="Pitluck S."/>
            <person name="LaButti K."/>
            <person name="Schmutz J."/>
            <person name="Larimer F."/>
            <person name="Land M."/>
            <person name="Hauser L."/>
            <person name="Kyrpides N."/>
            <person name="Mikhailova N."/>
            <person name="Dunfield P.F."/>
            <person name="Dedysh S.N."/>
            <person name="Liesack W."/>
            <person name="Saw J.H."/>
            <person name="Alam M."/>
            <person name="Chen Y."/>
            <person name="Murrell J.C."/>
            <person name="Richardson P."/>
        </authorList>
    </citation>
    <scope>NUCLEOTIDE SEQUENCE [LARGE SCALE GENOMIC DNA]</scope>
    <source>
        <strain evidence="3">ATCC 9039 / DSM 1715 / NCIMB 8712</strain>
    </source>
</reference>
<dbReference type="GO" id="GO:0005829">
    <property type="term" value="C:cytosol"/>
    <property type="evidence" value="ECO:0007669"/>
    <property type="project" value="TreeGrafter"/>
</dbReference>
<dbReference type="InterPro" id="IPR036388">
    <property type="entry name" value="WH-like_DNA-bd_sf"/>
</dbReference>
<dbReference type="PANTHER" id="PTHR33221:SF4">
    <property type="entry name" value="HTH-TYPE TRANSCRIPTIONAL REPRESSOR NSRR"/>
    <property type="match status" value="1"/>
</dbReference>
<dbReference type="OrthoDB" id="9795923at2"/>
<keyword evidence="3" id="KW-1185">Reference proteome</keyword>
<dbReference type="Gene3D" id="1.10.10.10">
    <property type="entry name" value="Winged helix-like DNA-binding domain superfamily/Winged helix DNA-binding domain"/>
    <property type="match status" value="1"/>
</dbReference>
<dbReference type="KEGG" id="bid:Bind_1973"/>